<dbReference type="Pfam" id="PF14534">
    <property type="entry name" value="DUF4440"/>
    <property type="match status" value="1"/>
</dbReference>
<evidence type="ECO:0000313" key="4">
    <source>
        <dbReference type="Proteomes" id="UP000271925"/>
    </source>
</evidence>
<keyword evidence="1" id="KW-0732">Signal</keyword>
<keyword evidence="4" id="KW-1185">Reference proteome</keyword>
<gene>
    <name evidence="3" type="ORF">EHT25_22540</name>
</gene>
<feature type="domain" description="DUF4440" evidence="2">
    <location>
        <begin position="28"/>
        <end position="137"/>
    </location>
</feature>
<comment type="caution">
    <text evidence="3">The sequence shown here is derived from an EMBL/GenBank/DDBJ whole genome shotgun (WGS) entry which is preliminary data.</text>
</comment>
<evidence type="ECO:0000313" key="3">
    <source>
        <dbReference type="EMBL" id="RRB00964.1"/>
    </source>
</evidence>
<dbReference type="OrthoDB" id="120856at2"/>
<proteinExistence type="predicted"/>
<dbReference type="SUPFAM" id="SSF54427">
    <property type="entry name" value="NTF2-like"/>
    <property type="match status" value="1"/>
</dbReference>
<feature type="chain" id="PRO_5018210750" evidence="1">
    <location>
        <begin position="23"/>
        <end position="143"/>
    </location>
</feature>
<dbReference type="AlphaFoldDB" id="A0A3P1BK93"/>
<accession>A0A3P1BK93</accession>
<dbReference type="InterPro" id="IPR032710">
    <property type="entry name" value="NTF2-like_dom_sf"/>
</dbReference>
<feature type="signal peptide" evidence="1">
    <location>
        <begin position="1"/>
        <end position="22"/>
    </location>
</feature>
<name>A0A3P1BK93_9BACT</name>
<dbReference type="InterPro" id="IPR027843">
    <property type="entry name" value="DUF4440"/>
</dbReference>
<dbReference type="Proteomes" id="UP000271925">
    <property type="component" value="Unassembled WGS sequence"/>
</dbReference>
<reference evidence="3 4" key="1">
    <citation type="submission" date="2018-11" db="EMBL/GenBank/DDBJ databases">
        <authorList>
            <person name="Zhou Z."/>
            <person name="Wang G."/>
        </authorList>
    </citation>
    <scope>NUCLEOTIDE SEQUENCE [LARGE SCALE GENOMIC DNA]</scope>
    <source>
        <strain evidence="3 4">KCTC52004</strain>
    </source>
</reference>
<evidence type="ECO:0000256" key="1">
    <source>
        <dbReference type="SAM" id="SignalP"/>
    </source>
</evidence>
<protein>
    <submittedName>
        <fullName evidence="3">DUF4440 domain-containing protein</fullName>
    </submittedName>
</protein>
<dbReference type="EMBL" id="RQJO01000010">
    <property type="protein sequence ID" value="RRB00964.1"/>
    <property type="molecule type" value="Genomic_DNA"/>
</dbReference>
<evidence type="ECO:0000259" key="2">
    <source>
        <dbReference type="Pfam" id="PF14534"/>
    </source>
</evidence>
<sequence>MKKLGSLFLFLFVIIESQAQTAADRKAILAILDRQTADWNAGNTTAFMNGYWQSDSLTFIGKVGVTYGYEATLSNYKRRYPDRASMGTLKFTILKLEFQAPTVAYVIGKFHLTRPKVGDAEGYFTLLWRKMNGKWVIISDHSS</sequence>
<organism evidence="3 4">
    <name type="scientific">Larkinella rosea</name>
    <dbReference type="NCBI Taxonomy" id="2025312"/>
    <lineage>
        <taxon>Bacteria</taxon>
        <taxon>Pseudomonadati</taxon>
        <taxon>Bacteroidota</taxon>
        <taxon>Cytophagia</taxon>
        <taxon>Cytophagales</taxon>
        <taxon>Spirosomataceae</taxon>
        <taxon>Larkinella</taxon>
    </lineage>
</organism>
<dbReference type="RefSeq" id="WP_124877426.1">
    <property type="nucleotide sequence ID" value="NZ_RQJO01000010.1"/>
</dbReference>
<dbReference type="Gene3D" id="3.10.450.50">
    <property type="match status" value="1"/>
</dbReference>